<dbReference type="Pfam" id="PF00353">
    <property type="entry name" value="HemolysinCabind"/>
    <property type="match status" value="2"/>
</dbReference>
<dbReference type="InterPro" id="IPR011049">
    <property type="entry name" value="Serralysin-like_metalloprot_C"/>
</dbReference>
<dbReference type="Pfam" id="PF17963">
    <property type="entry name" value="Big_9"/>
    <property type="match status" value="1"/>
</dbReference>
<dbReference type="Pfam" id="PF00092">
    <property type="entry name" value="VWA"/>
    <property type="match status" value="1"/>
</dbReference>
<dbReference type="SUPFAM" id="SSF53300">
    <property type="entry name" value="vWA-like"/>
    <property type="match status" value="1"/>
</dbReference>
<dbReference type="RefSeq" id="WP_168085333.1">
    <property type="nucleotide sequence ID" value="NZ_JAAVJI010000012.1"/>
</dbReference>
<evidence type="ECO:0000259" key="3">
    <source>
        <dbReference type="PROSITE" id="PS50234"/>
    </source>
</evidence>
<evidence type="ECO:0000256" key="1">
    <source>
        <dbReference type="ARBA" id="ARBA00022837"/>
    </source>
</evidence>
<reference evidence="4 5" key="1">
    <citation type="submission" date="2020-03" db="EMBL/GenBank/DDBJ databases">
        <authorList>
            <person name="Wang L."/>
            <person name="He N."/>
            <person name="Li Y."/>
            <person name="Fang Y."/>
            <person name="Zhang F."/>
        </authorList>
    </citation>
    <scope>NUCLEOTIDE SEQUENCE [LARGE SCALE GENOMIC DNA]</scope>
    <source>
        <strain evidence="5">hsmgli-8</strain>
    </source>
</reference>
<proteinExistence type="predicted"/>
<dbReference type="NCBIfam" id="NF033682">
    <property type="entry name" value="retention_LapA"/>
    <property type="match status" value="1"/>
</dbReference>
<dbReference type="PRINTS" id="PR00313">
    <property type="entry name" value="CABNDNGRPT"/>
</dbReference>
<dbReference type="InterPro" id="IPR002035">
    <property type="entry name" value="VWF_A"/>
</dbReference>
<dbReference type="InterPro" id="IPR047777">
    <property type="entry name" value="LapA-like_RM"/>
</dbReference>
<dbReference type="Pfam" id="PF17803">
    <property type="entry name" value="Cadherin_4"/>
    <property type="match status" value="2"/>
</dbReference>
<dbReference type="InterPro" id="IPR040853">
    <property type="entry name" value="RapA2_cadherin-like"/>
</dbReference>
<dbReference type="Gene3D" id="2.60.40.1200">
    <property type="match status" value="2"/>
</dbReference>
<dbReference type="PROSITE" id="PS00330">
    <property type="entry name" value="HEMOLYSIN_CALCIUM"/>
    <property type="match status" value="1"/>
</dbReference>
<evidence type="ECO:0000313" key="4">
    <source>
        <dbReference type="EMBL" id="NJP02759.1"/>
    </source>
</evidence>
<dbReference type="SMART" id="SM00327">
    <property type="entry name" value="VWA"/>
    <property type="match status" value="1"/>
</dbReference>
<feature type="region of interest" description="Disordered" evidence="2">
    <location>
        <begin position="98"/>
        <end position="123"/>
    </location>
</feature>
<dbReference type="InterPro" id="IPR036465">
    <property type="entry name" value="vWFA_dom_sf"/>
</dbReference>
<evidence type="ECO:0000256" key="2">
    <source>
        <dbReference type="SAM" id="MobiDB-lite"/>
    </source>
</evidence>
<dbReference type="CDD" id="cd00198">
    <property type="entry name" value="vWFA"/>
    <property type="match status" value="1"/>
</dbReference>
<feature type="compositionally biased region" description="Gly residues" evidence="2">
    <location>
        <begin position="112"/>
        <end position="121"/>
    </location>
</feature>
<sequence>MSSVVAIVKSIVGQVIAVSPEGIRRVLVEGDRLMTGEVVQTGAAGAVTLTLNDGRTLDVGRDSQWNAGAPDMVRASEDDASQAPSVAELQKAIAAGADPTTELEATAAGDTGDTGGSGGGSHSFVMLEETAGAVDPTVGFDTAGPSGGDNTAAVQAAPTESPTIATVDTVTISEDGVATGNVLSNDSDADSTLAVRGYTVAGVAGTFAAGQSAAIAGVGTLALAANGDYTFTPVANYSGTVPTITYTTNTGASSTLELTVSPVADAPAIATTTLTTAEDTPIALGTVATYADNDGSETHTTVISGVPVGATLTDGTFTYTAQSGGTGSVDVSGWNLTAISLTPAANASDTVTLTVTGTSTETANGSTATTSNTIVVNVTPVADAPVVAQQTLTTNEDASIALGTVATYADNDGSETHRTVISGVPVGVTLTDGTHTYTQAGSSAGSVDVSTWNLGAISLTPAANASDTITLIVTGTSTETANGSTATSSNTIVINVTPVADAPVVAQQTLTTNEDTPVTLGTVATYADNDGSETHTTVISGVPAGATLTDGTHSYTAGTTVGSVDVSTWNLSGITFNAGTNVSGDYTLTVTGTSVEANGSTATTTGTIGVTVTPVADAPVIAAQTLTTNEDTSIALGTVATYADNDGSERHVTVISGIPVGAVITDGSHSYTSKVTGDGAVDVSTWNLSGIRITPPANASDPITLTVTGTSTEIANGSTATTSNTLTLNVTPVADAPTVAHQELTTPEDTPITLGAVAAYADNDGSETHTTVISGIPVGATLTDGTHSYTAIATGDGTVDVSGWNLSDISLTPPANASGTITLTVTGTATEGANGSTTAPVSNTIVVNVTPVADAPDIAHQVLSTREDTGIALGTVATYADNDGSETHLTVISGIPVGAVISDGSHSYTSKPTGDGTVDVSTWNLSGITLTPPANASDTITLTVTGTSTETANGSTATSSNTIVVNVAPVADAPSVAHQTVSGDEDTAVALGTVATYGDNDGSETHVTTVSGIPLGATLTDGTHSYTALAGGDGTVDVSDWDLSAITFKAGENVSGNWTLTVTGTAKENANGDTSAPVVNTIDVTITPVADAPSIVVNPVSTGAEDSAIKLSPITIALVDTDGSESITSKTLSGIPEGATLKDEGGHSFTATATNGALNLEGWDLASLSLTPPSNYNGTFSLTVSATSTEGANQSAATSTATFNVTVVPVNDAPVITHQDGRADTNNFGNTFIETPAPGETPHVGQGVALIAADLKLTDVDSPTLKGATVVLTNAFQEDSLAVNTGNTGIKAEITKVIDATGKGTITINLSGDATPDQYQAAIKTITYDNNSQNPNSTTRDIAITVTDDQGAKATATAHISVIPENDAPVVTGSPTQFTEGDSATSIVKGLAISDVDNTTLKQAVVTVDHLGAGDSLAFSGSLPAGVKLTVGDVVNGTQTFTFSGTASIATYETLISALKFSNATDNPAEGVRNVTVAVTDVGGLDQARAPAVTTEYKSTLTVTAVNDAPVITHQDGRTDTTNFGNTFIETPAPGETAHVGQGVALIANDFKLTDADSPMLKGATVVLTNAFNGDSLAVKTGTTGITAVITKAVGADGKGTITINLSGDATPAQYQAVIRTITYDNNSQNPDSTTRDITITVTDDHGAKATATAHISVIPENDAPVVTGSPASFTEGDAATSIVKGLAISDVDNTTLGKAVVSISGLGAGDSVAFTGTLPAGVKLVAGEVVNGAQTFTLSGKASIATYETLISAIKFSNATDTPVDGLRNVSVAVTDVGGLDLARAPAATTTYNSTLKVTAVDDASVLKADTNTINEDSKASGNVLANDSDVDSVLSVRSVTVGGQTYAAGKDISTGVGTLNIAADGSYTFTPTKDWAGTVPVATYTTNTGSTSTLSITVNPVADVSTLTTTGKTTVDENGSTTLKLVANTTDIDGSETASVTKISSIPVGATLSDGNGHSFTATTGATSVDVSQWTVTTLTYTPAAYHNGTDTLQVTTTSVDGTSTLDTVTSLPITVTAGVYKHQDGSAGDGTSTGTEHNDIITGDTSGTQFVAGQNYNIAFIVDTSGSMGSQSVADSVKSLTAMFESLQNSAASKGAGTVNIFLEDFDTTVKKSVTVNLVDPTALDQLKAVLASMTNGGNTNYEDAFNAASNFFQSPTATSNTNAQNITYFITDGEPNTYQKNESNPTVYTKGATSYTLDQLVTMSNYTLGSGKALVQTIDGRSVTLVDATGHVIKTTVTATGVSTATVGTIHAQGDGTFDVSTTDNSGASSGGNVDTATAEAKAAFLVLKDLSPTVEAIGINDSISAEKLKPYDTDGNVQTNVDPSKLAEAILGHDVAIPAGADTISGGAGNDIIFGDAINLSGYNNEGVEALRSYVSDVTKVSSVTDSALHQYITEHVADIAKLTGTGSGGADTLYGGDGNDILFGQGGNDILNGGAGHDILLGGAGNNTLTGGAGADTFMFVKGDAGTSTITDFNIGQGDVIDLSDLLSGHGEDLTQYLQVGKDADGTATLLVSSAGKLSSTAADSTNASAADVSVKVSGIGYDALKSLVAGADSHIKVTPDHA</sequence>
<comment type="caution">
    <text evidence="4">The sequence shown here is derived from an EMBL/GenBank/DDBJ whole genome shotgun (WGS) entry which is preliminary data.</text>
</comment>
<dbReference type="NCBIfam" id="TIGR03661">
    <property type="entry name" value="T1SS_VCA0849"/>
    <property type="match status" value="1"/>
</dbReference>
<accession>A0ABX0YH47</accession>
<organism evidence="4 5">
    <name type="scientific">Pseudomonas quercus</name>
    <dbReference type="NCBI Taxonomy" id="2722792"/>
    <lineage>
        <taxon>Bacteria</taxon>
        <taxon>Pseudomonadati</taxon>
        <taxon>Pseudomonadota</taxon>
        <taxon>Gammaproteobacteria</taxon>
        <taxon>Pseudomonadales</taxon>
        <taxon>Pseudomonadaceae</taxon>
        <taxon>Pseudomonas</taxon>
    </lineage>
</organism>
<keyword evidence="1" id="KW-0106">Calcium</keyword>
<dbReference type="Gene3D" id="2.150.10.10">
    <property type="entry name" value="Serralysin-like metalloprotease, C-terminal"/>
    <property type="match status" value="1"/>
</dbReference>
<feature type="domain" description="VWFA" evidence="3">
    <location>
        <begin position="2060"/>
        <end position="2215"/>
    </location>
</feature>
<dbReference type="Proteomes" id="UP000746535">
    <property type="component" value="Unassembled WGS sequence"/>
</dbReference>
<dbReference type="InterPro" id="IPR018511">
    <property type="entry name" value="Hemolysin-typ_Ca-bd_CS"/>
</dbReference>
<dbReference type="InterPro" id="IPR019960">
    <property type="entry name" value="T1SS_VCA0849"/>
</dbReference>
<gene>
    <name evidence="4" type="ORF">HBH25_18075</name>
</gene>
<dbReference type="SUPFAM" id="SSF51120">
    <property type="entry name" value="beta-Roll"/>
    <property type="match status" value="1"/>
</dbReference>
<name>A0ABX0YH47_9PSED</name>
<dbReference type="PROSITE" id="PS50234">
    <property type="entry name" value="VWFA"/>
    <property type="match status" value="1"/>
</dbReference>
<keyword evidence="5" id="KW-1185">Reference proteome</keyword>
<evidence type="ECO:0000313" key="5">
    <source>
        <dbReference type="Proteomes" id="UP000746535"/>
    </source>
</evidence>
<dbReference type="EMBL" id="JAAVJI010000012">
    <property type="protein sequence ID" value="NJP02759.1"/>
    <property type="molecule type" value="Genomic_DNA"/>
</dbReference>
<dbReference type="Gene3D" id="3.40.50.410">
    <property type="entry name" value="von Willebrand factor, type A domain"/>
    <property type="match status" value="1"/>
</dbReference>
<protein>
    <submittedName>
        <fullName evidence="4">Retention module-containing protein</fullName>
    </submittedName>
</protein>
<dbReference type="InterPro" id="IPR001343">
    <property type="entry name" value="Hemolysn_Ca-bd"/>
</dbReference>